<accession>A0A1T2KT75</accession>
<dbReference type="EMBL" id="MPRJ01000057">
    <property type="protein sequence ID" value="OOZ36057.1"/>
    <property type="molecule type" value="Genomic_DNA"/>
</dbReference>
<gene>
    <name evidence="1" type="ORF">BOW51_09030</name>
</gene>
<name>A0A1T2KT75_9GAMM</name>
<dbReference type="Proteomes" id="UP000190896">
    <property type="component" value="Unassembled WGS sequence"/>
</dbReference>
<proteinExistence type="predicted"/>
<dbReference type="AlphaFoldDB" id="A0A1T2KT75"/>
<protein>
    <submittedName>
        <fullName evidence="1">Uncharacterized protein</fullName>
    </submittedName>
</protein>
<evidence type="ECO:0000313" key="1">
    <source>
        <dbReference type="EMBL" id="OOZ36057.1"/>
    </source>
</evidence>
<keyword evidence="2" id="KW-1185">Reference proteome</keyword>
<dbReference type="RefSeq" id="WP_078487689.1">
    <property type="nucleotide sequence ID" value="NZ_MPRJ01000057.1"/>
</dbReference>
<evidence type="ECO:0000313" key="2">
    <source>
        <dbReference type="Proteomes" id="UP000190896"/>
    </source>
</evidence>
<comment type="caution">
    <text evidence="1">The sequence shown here is derived from an EMBL/GenBank/DDBJ whole genome shotgun (WGS) entry which is preliminary data.</text>
</comment>
<organism evidence="1 2">
    <name type="scientific">Solemya velesiana gill symbiont</name>
    <dbReference type="NCBI Taxonomy" id="1918948"/>
    <lineage>
        <taxon>Bacteria</taxon>
        <taxon>Pseudomonadati</taxon>
        <taxon>Pseudomonadota</taxon>
        <taxon>Gammaproteobacteria</taxon>
        <taxon>sulfur-oxidizing symbionts</taxon>
    </lineage>
</organism>
<reference evidence="1 2" key="1">
    <citation type="submission" date="2016-11" db="EMBL/GenBank/DDBJ databases">
        <title>Mixed transmission modes and dynamic genome evolution in an obligate animal-bacterial symbiosis.</title>
        <authorList>
            <person name="Russell S.L."/>
            <person name="Corbett-Detig R.B."/>
            <person name="Cavanaugh C.M."/>
        </authorList>
    </citation>
    <scope>NUCLEOTIDE SEQUENCE [LARGE SCALE GENOMIC DNA]</scope>
    <source>
        <strain evidence="1">Se-Cadez</strain>
    </source>
</reference>
<sequence>MDRTIGIDNAALHDFGHAVLGSTEYHRIVADEKDGRACVRGLDFDFSSGGKLFDKGVKLFNESAHAFLPAYKLSGSSFRSVDFPCAVFQFPLIGMGYLGECDPCEILTLGRFSLGNGMDEPAEEVLFFNIHWRAYPSCG</sequence>